<feature type="transmembrane region" description="Helical" evidence="1">
    <location>
        <begin position="146"/>
        <end position="164"/>
    </location>
</feature>
<dbReference type="EMBL" id="CP000089">
    <property type="protein sequence ID" value="AAZ46024.1"/>
    <property type="molecule type" value="Genomic_DNA"/>
</dbReference>
<reference evidence="2" key="1">
    <citation type="submission" date="2005-08" db="EMBL/GenBank/DDBJ databases">
        <title>Complete sequence of Dechloromonas aromatica RCB.</title>
        <authorList>
            <person name="Salinero K.K."/>
            <person name="Copeland A."/>
            <person name="Lucas S."/>
            <person name="Lapidus A."/>
            <person name="Barry K."/>
            <person name="Detter J.C."/>
            <person name="Glavina T."/>
            <person name="Hammon N."/>
            <person name="Israni S."/>
            <person name="Pitluck S."/>
            <person name="Di Bartolo G."/>
            <person name="Trong S."/>
            <person name="Schmutz J."/>
            <person name="Larimer F."/>
            <person name="Land M."/>
            <person name="Ivanova N."/>
            <person name="Richardson P."/>
        </authorList>
    </citation>
    <scope>NUCLEOTIDE SEQUENCE</scope>
    <source>
        <strain evidence="2">RCB</strain>
    </source>
</reference>
<dbReference type="STRING" id="159087.Daro_1272"/>
<feature type="transmembrane region" description="Helical" evidence="1">
    <location>
        <begin position="350"/>
        <end position="366"/>
    </location>
</feature>
<feature type="transmembrane region" description="Helical" evidence="1">
    <location>
        <begin position="54"/>
        <end position="71"/>
    </location>
</feature>
<dbReference type="AlphaFoldDB" id="Q47GK7"/>
<dbReference type="HOGENOM" id="CLU_686703_0_0_4"/>
<name>Q47GK7_DECAR</name>
<feature type="transmembrane region" description="Helical" evidence="1">
    <location>
        <begin position="372"/>
        <end position="389"/>
    </location>
</feature>
<feature type="transmembrane region" description="Helical" evidence="1">
    <location>
        <begin position="319"/>
        <end position="338"/>
    </location>
</feature>
<proteinExistence type="predicted"/>
<feature type="transmembrane region" description="Helical" evidence="1">
    <location>
        <begin position="171"/>
        <end position="188"/>
    </location>
</feature>
<keyword evidence="1" id="KW-0472">Membrane</keyword>
<keyword evidence="1" id="KW-0812">Transmembrane</keyword>
<evidence type="ECO:0000313" key="2">
    <source>
        <dbReference type="EMBL" id="AAZ46024.1"/>
    </source>
</evidence>
<gene>
    <name evidence="2" type="ordered locus">Daro_1272</name>
</gene>
<keyword evidence="1" id="KW-1133">Transmembrane helix</keyword>
<dbReference type="OrthoDB" id="8604910at2"/>
<feature type="transmembrane region" description="Helical" evidence="1">
    <location>
        <begin position="91"/>
        <end position="109"/>
    </location>
</feature>
<accession>Q47GK7</accession>
<dbReference type="NCBIfam" id="TIGR04370">
    <property type="entry name" value="glyco_rpt_poly"/>
    <property type="match status" value="1"/>
</dbReference>
<evidence type="ECO:0000256" key="1">
    <source>
        <dbReference type="SAM" id="Phobius"/>
    </source>
</evidence>
<evidence type="ECO:0008006" key="3">
    <source>
        <dbReference type="Google" id="ProtNLM"/>
    </source>
</evidence>
<feature type="transmembrane region" description="Helical" evidence="1">
    <location>
        <begin position="194"/>
        <end position="211"/>
    </location>
</feature>
<feature type="transmembrane region" description="Helical" evidence="1">
    <location>
        <begin position="247"/>
        <end position="267"/>
    </location>
</feature>
<feature type="transmembrane region" description="Helical" evidence="1">
    <location>
        <begin position="218"/>
        <end position="235"/>
    </location>
</feature>
<protein>
    <recommendedName>
        <fullName evidence="3">Oligosaccharide repeat unit polymerase</fullName>
    </recommendedName>
</protein>
<sequence>MMIVVSFLCVAIVLLQYRAKKLMAPASINAVIWLAVSLTYQIQGDSLDVLRWDAIAVVLVGIATFGFGAVCSERIHFALPQPSRSGGAPSFFLPALLGVLTIGLAGNLGRSLEYVHFVDGMSLFGGQNSWYGSLRNTLIADHHGSFGIWSYFLPLSYAAVAYLLCDKEKSARHYAIITSLVTFGYVFLATGRTFILLFVTILFVVVAYRGWLNKTRSIALLVPLFLIVFWVSPIIAGRVSGGGFNYFMMYFVAPLANFDWGMHGVFACCTHGETTFRTIFAVLAKLGFNVPVVELIQPWAGTKLSGNVYTVFMPYYRDFGLAGVALFLFFFGALHTWISRQASLDNPLAVFLNAIFFYALVMQFFQDQYFSLLSQWVQMIFWMSLLLWIRPIRCASFQKG</sequence>
<dbReference type="KEGG" id="dar:Daro_1272"/>
<organism evidence="2">
    <name type="scientific">Dechloromonas aromatica (strain RCB)</name>
    <dbReference type="NCBI Taxonomy" id="159087"/>
    <lineage>
        <taxon>Bacteria</taxon>
        <taxon>Pseudomonadati</taxon>
        <taxon>Pseudomonadota</taxon>
        <taxon>Betaproteobacteria</taxon>
        <taxon>Rhodocyclales</taxon>
        <taxon>Azonexaceae</taxon>
        <taxon>Dechloromonas</taxon>
    </lineage>
</organism>
<dbReference type="eggNOG" id="ENOG5032XZ6">
    <property type="taxonomic scope" value="Bacteria"/>
</dbReference>